<evidence type="ECO:0000256" key="1">
    <source>
        <dbReference type="ARBA" id="ARBA00004571"/>
    </source>
</evidence>
<keyword evidence="9 10" id="KW-0998">Cell outer membrane</keyword>
<feature type="chain" id="PRO_5041242378" evidence="12">
    <location>
        <begin position="24"/>
        <end position="785"/>
    </location>
</feature>
<dbReference type="Pfam" id="PF13715">
    <property type="entry name" value="CarbopepD_reg_2"/>
    <property type="match status" value="1"/>
</dbReference>
<evidence type="ECO:0000256" key="5">
    <source>
        <dbReference type="ARBA" id="ARBA00022729"/>
    </source>
</evidence>
<comment type="similarity">
    <text evidence="10 11">Belongs to the TonB-dependent receptor family.</text>
</comment>
<dbReference type="EMBL" id="CP120682">
    <property type="protein sequence ID" value="WKN35849.1"/>
    <property type="molecule type" value="Genomic_DNA"/>
</dbReference>
<dbReference type="GO" id="GO:0044718">
    <property type="term" value="P:siderophore transmembrane transport"/>
    <property type="evidence" value="ECO:0007669"/>
    <property type="project" value="TreeGrafter"/>
</dbReference>
<dbReference type="GO" id="GO:0015344">
    <property type="term" value="F:siderophore uptake transmembrane transporter activity"/>
    <property type="evidence" value="ECO:0007669"/>
    <property type="project" value="TreeGrafter"/>
</dbReference>
<keyword evidence="7 10" id="KW-0472">Membrane</keyword>
<evidence type="ECO:0000259" key="13">
    <source>
        <dbReference type="Pfam" id="PF00593"/>
    </source>
</evidence>
<keyword evidence="6 11" id="KW-0798">TonB box</keyword>
<dbReference type="PANTHER" id="PTHR30069">
    <property type="entry name" value="TONB-DEPENDENT OUTER MEMBRANE RECEPTOR"/>
    <property type="match status" value="1"/>
</dbReference>
<evidence type="ECO:0000256" key="6">
    <source>
        <dbReference type="ARBA" id="ARBA00023077"/>
    </source>
</evidence>
<protein>
    <submittedName>
        <fullName evidence="15">TonB-dependent receptor</fullName>
    </submittedName>
</protein>
<keyword evidence="8 15" id="KW-0675">Receptor</keyword>
<evidence type="ECO:0000256" key="8">
    <source>
        <dbReference type="ARBA" id="ARBA00023170"/>
    </source>
</evidence>
<evidence type="ECO:0000256" key="12">
    <source>
        <dbReference type="SAM" id="SignalP"/>
    </source>
</evidence>
<keyword evidence="2 10" id="KW-0813">Transport</keyword>
<reference evidence="15" key="1">
    <citation type="journal article" date="2023" name="Comput. Struct. Biotechnol. J.">
        <title>Discovery of a novel marine Bacteroidetes with a rich repertoire of carbohydrate-active enzymes.</title>
        <authorList>
            <person name="Chen B."/>
            <person name="Liu G."/>
            <person name="Chen Q."/>
            <person name="Wang H."/>
            <person name="Liu L."/>
            <person name="Tang K."/>
        </authorList>
    </citation>
    <scope>NUCLEOTIDE SEQUENCE</scope>
    <source>
        <strain evidence="15">TK19036</strain>
    </source>
</reference>
<dbReference type="Gene3D" id="2.40.170.20">
    <property type="entry name" value="TonB-dependent receptor, beta-barrel domain"/>
    <property type="match status" value="1"/>
</dbReference>
<evidence type="ECO:0000256" key="7">
    <source>
        <dbReference type="ARBA" id="ARBA00023136"/>
    </source>
</evidence>
<dbReference type="InterPro" id="IPR037066">
    <property type="entry name" value="Plug_dom_sf"/>
</dbReference>
<dbReference type="Pfam" id="PF00593">
    <property type="entry name" value="TonB_dep_Rec_b-barrel"/>
    <property type="match status" value="1"/>
</dbReference>
<feature type="signal peptide" evidence="12">
    <location>
        <begin position="1"/>
        <end position="23"/>
    </location>
</feature>
<evidence type="ECO:0000256" key="10">
    <source>
        <dbReference type="PROSITE-ProRule" id="PRU01360"/>
    </source>
</evidence>
<gene>
    <name evidence="15" type="ORF">K4G66_26125</name>
</gene>
<accession>A0AA49GRD7</accession>
<comment type="subcellular location">
    <subcellularLocation>
        <location evidence="1 10">Cell outer membrane</location>
        <topology evidence="1 10">Multi-pass membrane protein</topology>
    </subcellularLocation>
</comment>
<keyword evidence="3 10" id="KW-1134">Transmembrane beta strand</keyword>
<evidence type="ECO:0000256" key="2">
    <source>
        <dbReference type="ARBA" id="ARBA00022448"/>
    </source>
</evidence>
<reference evidence="15" key="2">
    <citation type="journal article" date="2024" name="Antonie Van Leeuwenhoek">
        <title>Roseihalotalea indica gen. nov., sp. nov., a halophilic Bacteroidetes from mesopelagic Southwest Indian Ocean with higher carbohydrate metabolic potential.</title>
        <authorList>
            <person name="Chen B."/>
            <person name="Zhang M."/>
            <person name="Lin D."/>
            <person name="Ye J."/>
            <person name="Tang K."/>
        </authorList>
    </citation>
    <scope>NUCLEOTIDE SEQUENCE</scope>
    <source>
        <strain evidence="15">TK19036</strain>
    </source>
</reference>
<dbReference type="SUPFAM" id="SSF56935">
    <property type="entry name" value="Porins"/>
    <property type="match status" value="1"/>
</dbReference>
<keyword evidence="5 12" id="KW-0732">Signal</keyword>
<sequence length="785" mass="88869">MKKILPMLVMLLAFLGSTTKSLSQKYTVSGYVKDQTNGESLIGANVFDQQSLSGTSSNTYGFYSLTLPSDSITLLYSFVGYQPRVVKLLLSQDTTINIELSEGELLDEVIISAAEAEKIQEISQMSAISVPIEQVKSLPAFLGEVDVLKTLQLLPGVQSGNEGTSGLYVRGGGPDQNLILLDGVPVYNASHLFGFFSVFNADAINNVQLIKGGFPARYGGRLSSVIDISMKEGNTKKFQGEGSIGIVASKLTLEGPIVNDKTSFIISGRRTYIDLLARPLIKAQTDGDETVGYYFYDLNAKVNHRFSDRDRLFLSAYLGDDRFFARYGYKDVQNGVTLRDEDEAGLQWGNLTSALRWNHMFTPKLFSNATLTYSRYRFDINNEYRYEYLDDSTNSKLVDSGFAKYLSGIEDYAAKIDFDYIPSPNHFIRFGVNATRHTFKPGALNIQYEDELSDESLDVLLGSQETQATEFAAYVEDDIELSNRLKVNAGIHFSGFRVNGETYTSIQPRIAGRYLVNESLSLKASYVQMAQFIHLLTNSGIGLPTDLWVPATDRVRPQRSQQVAIGSAYNWKNAYEISLEGYYKTMNNLIEYREGASFIDVNQNWQDKVTVGDGQSYGAELLIQKKQGRTTGWLGYTLSWTNRQFDELNFGKQFPYKYDRRHDLGLAVVHNWKERVDVSFTWVYGTGNAITLPTETYFPNTYYYGDRNSYRMKAYHRLDASITFKKKKRWGERAWVFGVYNAYSRKNPFYIYLDESQNWDGSGENKFRQVSLFPIIPSISYRFSF</sequence>
<evidence type="ECO:0000256" key="3">
    <source>
        <dbReference type="ARBA" id="ARBA00022452"/>
    </source>
</evidence>
<evidence type="ECO:0000256" key="4">
    <source>
        <dbReference type="ARBA" id="ARBA00022692"/>
    </source>
</evidence>
<dbReference type="Gene3D" id="2.60.40.1120">
    <property type="entry name" value="Carboxypeptidase-like, regulatory domain"/>
    <property type="match status" value="1"/>
</dbReference>
<dbReference type="Pfam" id="PF07715">
    <property type="entry name" value="Plug"/>
    <property type="match status" value="1"/>
</dbReference>
<dbReference type="SUPFAM" id="SSF49464">
    <property type="entry name" value="Carboxypeptidase regulatory domain-like"/>
    <property type="match status" value="1"/>
</dbReference>
<dbReference type="Gene3D" id="2.170.130.10">
    <property type="entry name" value="TonB-dependent receptor, plug domain"/>
    <property type="match status" value="1"/>
</dbReference>
<evidence type="ECO:0000256" key="11">
    <source>
        <dbReference type="RuleBase" id="RU003357"/>
    </source>
</evidence>
<dbReference type="AlphaFoldDB" id="A0AA49GRD7"/>
<dbReference type="InterPro" id="IPR036942">
    <property type="entry name" value="Beta-barrel_TonB_sf"/>
</dbReference>
<dbReference type="PROSITE" id="PS52016">
    <property type="entry name" value="TONB_DEPENDENT_REC_3"/>
    <property type="match status" value="1"/>
</dbReference>
<dbReference type="InterPro" id="IPR008969">
    <property type="entry name" value="CarboxyPept-like_regulatory"/>
</dbReference>
<dbReference type="PANTHER" id="PTHR30069:SF29">
    <property type="entry name" value="HEMOGLOBIN AND HEMOGLOBIN-HAPTOGLOBIN-BINDING PROTEIN 1-RELATED"/>
    <property type="match status" value="1"/>
</dbReference>
<evidence type="ECO:0000256" key="9">
    <source>
        <dbReference type="ARBA" id="ARBA00023237"/>
    </source>
</evidence>
<feature type="domain" description="TonB-dependent receptor plug" evidence="14">
    <location>
        <begin position="144"/>
        <end position="221"/>
    </location>
</feature>
<evidence type="ECO:0000313" key="15">
    <source>
        <dbReference type="EMBL" id="WKN35849.1"/>
    </source>
</evidence>
<dbReference type="InterPro" id="IPR039426">
    <property type="entry name" value="TonB-dep_rcpt-like"/>
</dbReference>
<dbReference type="InterPro" id="IPR000531">
    <property type="entry name" value="Beta-barrel_TonB"/>
</dbReference>
<organism evidence="15">
    <name type="scientific">Roseihalotalea indica</name>
    <dbReference type="NCBI Taxonomy" id="2867963"/>
    <lineage>
        <taxon>Bacteria</taxon>
        <taxon>Pseudomonadati</taxon>
        <taxon>Bacteroidota</taxon>
        <taxon>Cytophagia</taxon>
        <taxon>Cytophagales</taxon>
        <taxon>Catalimonadaceae</taxon>
        <taxon>Roseihalotalea</taxon>
    </lineage>
</organism>
<dbReference type="InterPro" id="IPR012910">
    <property type="entry name" value="Plug_dom"/>
</dbReference>
<name>A0AA49GRD7_9BACT</name>
<proteinExistence type="inferred from homology"/>
<dbReference type="GO" id="GO:0009279">
    <property type="term" value="C:cell outer membrane"/>
    <property type="evidence" value="ECO:0007669"/>
    <property type="project" value="UniProtKB-SubCell"/>
</dbReference>
<keyword evidence="4 10" id="KW-0812">Transmembrane</keyword>
<feature type="domain" description="TonB-dependent receptor-like beta-barrel" evidence="13">
    <location>
        <begin position="291"/>
        <end position="741"/>
    </location>
</feature>
<evidence type="ECO:0000259" key="14">
    <source>
        <dbReference type="Pfam" id="PF07715"/>
    </source>
</evidence>